<dbReference type="EMBL" id="JAMKBJ010000004">
    <property type="protein sequence ID" value="MCZ8536934.1"/>
    <property type="molecule type" value="Genomic_DNA"/>
</dbReference>
<keyword evidence="1" id="KW-0548">Nucleotidyltransferase</keyword>
<dbReference type="InterPro" id="IPR050793">
    <property type="entry name" value="CMP-NeuNAc_synthase"/>
</dbReference>
<dbReference type="SUPFAM" id="SSF53448">
    <property type="entry name" value="Nucleotide-diphospho-sugar transferases"/>
    <property type="match status" value="1"/>
</dbReference>
<dbReference type="PANTHER" id="PTHR21485">
    <property type="entry name" value="HAD SUPERFAMILY MEMBERS CMAS AND KDSC"/>
    <property type="match status" value="1"/>
</dbReference>
<dbReference type="InterPro" id="IPR029044">
    <property type="entry name" value="Nucleotide-diphossugar_trans"/>
</dbReference>
<sequence>MYKNKKILAVIPARGGSKGIPQKNIYSIYGKPLISFTINQSLQSKYLDRVIVSTDCEKIAQISESLGVAVPFLRPRDLATDSAKTISTMVHVIELLKSRDEEYDYVVLLQPTQPLRTSDHIDEAIEQIIHNDQSTLVSVSKVKDHPLLIRSIGNEGSLKKLIKENSTVRRQDFEDYYKVNGAIYINKIDKSFNEELSLNDNQWPYIMDSKFDLDIDCMEDIEIFKRVLNSDA</sequence>
<dbReference type="PANTHER" id="PTHR21485:SF6">
    <property type="entry name" value="N-ACYLNEURAMINATE CYTIDYLYLTRANSFERASE-RELATED"/>
    <property type="match status" value="1"/>
</dbReference>
<keyword evidence="1" id="KW-0808">Transferase</keyword>
<dbReference type="Gene3D" id="3.90.550.10">
    <property type="entry name" value="Spore Coat Polysaccharide Biosynthesis Protein SpsA, Chain A"/>
    <property type="match status" value="1"/>
</dbReference>
<dbReference type="AlphaFoldDB" id="A0A9X3LI70"/>
<dbReference type="Proteomes" id="UP001152173">
    <property type="component" value="Unassembled WGS sequence"/>
</dbReference>
<name>A0A9X3LI70_9BACL</name>
<organism evidence="1 2">
    <name type="scientific">Paenisporosarcina quisquiliarum</name>
    <dbReference type="NCBI Taxonomy" id="365346"/>
    <lineage>
        <taxon>Bacteria</taxon>
        <taxon>Bacillati</taxon>
        <taxon>Bacillota</taxon>
        <taxon>Bacilli</taxon>
        <taxon>Bacillales</taxon>
        <taxon>Caryophanaceae</taxon>
        <taxon>Paenisporosarcina</taxon>
    </lineage>
</organism>
<dbReference type="GO" id="GO:0008781">
    <property type="term" value="F:N-acylneuraminate cytidylyltransferase activity"/>
    <property type="evidence" value="ECO:0007669"/>
    <property type="project" value="TreeGrafter"/>
</dbReference>
<keyword evidence="2" id="KW-1185">Reference proteome</keyword>
<dbReference type="CDD" id="cd02513">
    <property type="entry name" value="CMP-NeuAc_Synthase"/>
    <property type="match status" value="1"/>
</dbReference>
<evidence type="ECO:0000313" key="2">
    <source>
        <dbReference type="Proteomes" id="UP001152173"/>
    </source>
</evidence>
<gene>
    <name evidence="1" type="ORF">M9R32_07035</name>
</gene>
<dbReference type="Pfam" id="PF02348">
    <property type="entry name" value="CTP_transf_3"/>
    <property type="match status" value="1"/>
</dbReference>
<protein>
    <submittedName>
        <fullName evidence="1">Acylneuraminate cytidylyltransferase family protein</fullName>
    </submittedName>
</protein>
<proteinExistence type="predicted"/>
<reference evidence="1" key="1">
    <citation type="submission" date="2022-05" db="EMBL/GenBank/DDBJ databases">
        <authorList>
            <person name="Colautti A."/>
            <person name="Iacumin L."/>
        </authorList>
    </citation>
    <scope>NUCLEOTIDE SEQUENCE</scope>
    <source>
        <strain evidence="1">SK 55</strain>
    </source>
</reference>
<accession>A0A9X3LI70</accession>
<comment type="caution">
    <text evidence="1">The sequence shown here is derived from an EMBL/GenBank/DDBJ whole genome shotgun (WGS) entry which is preliminary data.</text>
</comment>
<dbReference type="RefSeq" id="WP_269926028.1">
    <property type="nucleotide sequence ID" value="NZ_JAMKBJ010000004.1"/>
</dbReference>
<evidence type="ECO:0000313" key="1">
    <source>
        <dbReference type="EMBL" id="MCZ8536934.1"/>
    </source>
</evidence>
<dbReference type="InterPro" id="IPR003329">
    <property type="entry name" value="Cytidylyl_trans"/>
</dbReference>